<reference evidence="4" key="1">
    <citation type="submission" date="2019-07" db="EMBL/GenBank/DDBJ databases">
        <title>Hyphodiscus hymeniophilus genome sequencing and assembly.</title>
        <authorList>
            <person name="Kramer G."/>
            <person name="Nodwell J."/>
        </authorList>
    </citation>
    <scope>NUCLEOTIDE SEQUENCE</scope>
    <source>
        <strain evidence="4">ATCC 34498</strain>
    </source>
</reference>
<accession>A0A9P6VIQ2</accession>
<dbReference type="PANTHER" id="PTHR31642:SF310">
    <property type="entry name" value="FATTY ALCOHOL:CAFFEOYL-COA ACYLTRANSFERASE"/>
    <property type="match status" value="1"/>
</dbReference>
<dbReference type="InterPro" id="IPR054710">
    <property type="entry name" value="Tri101-like_N"/>
</dbReference>
<sequence length="470" mass="51133">MAVASSFDESVLISGPSFHIGLAGLDARHPVHYSRRLLIFRCDSSRQRDAQLAALKSGLQAVVLRCPALGGLVVPSPSIVASNGKKDWRIIVPGDGIELVVRDHRTAIPSLKELEAANFPGSRLPYDLLVPIPHDLDNVRPFAASKVQFTAIEGGTILTWAMTQSFSDGQGTNDLIRILSEETKFAQEHQNEARSMTITPMVGLDRSVLRNIMSETPFNIKDHPAYKSDASTSPTPQSDQKSHPFEATSPEIGVTLCISPANLARLKADATLLDAPPISTHDALSALIWRTVLLIRSRRSPSKDALPVSATGSLFMPTDARHHLHLPSSYIGNTVYQLHAKLELNTLFSPSGFKYAASAVRSAIKAINPAIVKSLMAETNERWIDWAFIEVYSTTGVGMRTDWKGGKLYSQDWGKVFGPVIRARYPGSEGEAGNGVMPKLPDGGAEVDVAVMPTEVEFLKSEDGFGRYLN</sequence>
<dbReference type="Gene3D" id="3.30.559.10">
    <property type="entry name" value="Chloramphenicol acetyltransferase-like domain"/>
    <property type="match status" value="2"/>
</dbReference>
<dbReference type="PANTHER" id="PTHR31642">
    <property type="entry name" value="TRICHOTHECENE 3-O-ACETYLTRANSFERASE"/>
    <property type="match status" value="1"/>
</dbReference>
<comment type="caution">
    <text evidence="4">The sequence shown here is derived from an EMBL/GenBank/DDBJ whole genome shotgun (WGS) entry which is preliminary data.</text>
</comment>
<dbReference type="AlphaFoldDB" id="A0A9P6VIQ2"/>
<dbReference type="InterPro" id="IPR023213">
    <property type="entry name" value="CAT-like_dom_sf"/>
</dbReference>
<dbReference type="GO" id="GO:0016747">
    <property type="term" value="F:acyltransferase activity, transferring groups other than amino-acyl groups"/>
    <property type="evidence" value="ECO:0007669"/>
    <property type="project" value="TreeGrafter"/>
</dbReference>
<evidence type="ECO:0000259" key="3">
    <source>
        <dbReference type="Pfam" id="PF22664"/>
    </source>
</evidence>
<protein>
    <recommendedName>
        <fullName evidence="3">Trichothecene 3-O-acetyltransferase-like N-terminal domain-containing protein</fullName>
    </recommendedName>
</protein>
<organism evidence="4 5">
    <name type="scientific">Hyphodiscus hymeniophilus</name>
    <dbReference type="NCBI Taxonomy" id="353542"/>
    <lineage>
        <taxon>Eukaryota</taxon>
        <taxon>Fungi</taxon>
        <taxon>Dikarya</taxon>
        <taxon>Ascomycota</taxon>
        <taxon>Pezizomycotina</taxon>
        <taxon>Leotiomycetes</taxon>
        <taxon>Helotiales</taxon>
        <taxon>Hyphodiscaceae</taxon>
        <taxon>Hyphodiscus</taxon>
    </lineage>
</organism>
<keyword evidence="5" id="KW-1185">Reference proteome</keyword>
<evidence type="ECO:0000313" key="4">
    <source>
        <dbReference type="EMBL" id="KAG0648423.1"/>
    </source>
</evidence>
<dbReference type="GO" id="GO:0044550">
    <property type="term" value="P:secondary metabolite biosynthetic process"/>
    <property type="evidence" value="ECO:0007669"/>
    <property type="project" value="TreeGrafter"/>
</dbReference>
<evidence type="ECO:0000256" key="2">
    <source>
        <dbReference type="SAM" id="MobiDB-lite"/>
    </source>
</evidence>
<name>A0A9P6VIQ2_9HELO</name>
<feature type="compositionally biased region" description="Polar residues" evidence="2">
    <location>
        <begin position="229"/>
        <end position="239"/>
    </location>
</feature>
<evidence type="ECO:0000256" key="1">
    <source>
        <dbReference type="ARBA" id="ARBA00022679"/>
    </source>
</evidence>
<keyword evidence="1" id="KW-0808">Transferase</keyword>
<dbReference type="Pfam" id="PF22664">
    <property type="entry name" value="TRI-like_N"/>
    <property type="match status" value="1"/>
</dbReference>
<evidence type="ECO:0000313" key="5">
    <source>
        <dbReference type="Proteomes" id="UP000785200"/>
    </source>
</evidence>
<feature type="domain" description="Trichothecene 3-O-acetyltransferase-like N-terminal" evidence="3">
    <location>
        <begin position="37"/>
        <end position="181"/>
    </location>
</feature>
<dbReference type="InterPro" id="IPR050317">
    <property type="entry name" value="Plant_Fungal_Acyltransferase"/>
</dbReference>
<gene>
    <name evidence="4" type="ORF">D0Z07_5347</name>
</gene>
<feature type="region of interest" description="Disordered" evidence="2">
    <location>
        <begin position="220"/>
        <end position="246"/>
    </location>
</feature>
<dbReference type="Proteomes" id="UP000785200">
    <property type="component" value="Unassembled WGS sequence"/>
</dbReference>
<dbReference type="OrthoDB" id="1862401at2759"/>
<proteinExistence type="predicted"/>
<dbReference type="EMBL" id="VNKQ01000010">
    <property type="protein sequence ID" value="KAG0648423.1"/>
    <property type="molecule type" value="Genomic_DNA"/>
</dbReference>